<dbReference type="Proteomes" id="UP001143910">
    <property type="component" value="Unassembled WGS sequence"/>
</dbReference>
<gene>
    <name evidence="1" type="ORF">NQ176_g5730</name>
</gene>
<sequence>MTSTTHWLSGRTRSMVELALPGIQDMLRDRKANASLDLAIAENHLIRNELVEICKDIFQKRLRCEDLSYPQGFGGDPELLEALAAFFNRYFSPHVPVESAHVVAGPGATSCLSALLFGICNAGEAVIIPGSYWSGFDFHMSLLPGVTIVNFPVAQEDPSAETDEQNLMRCLEASIAACGAKVPRAVVLTNPHNPTGRCYTKSALESAAQFCESNGLHLIMDEVYGLSLLQSSSQETKFISSLSLDLPSLGVSPERVHVLWSTSKDFGSSGFRMGCIVSQANTAICASVGMLTTTQTSTLASLITTVLLRHPKLSQLIALNQQRLTAAYIKITSWLSKHDIKYVEATGGVYVLARLAPLAGSWAEEANVMTKLKTAGVVVGTGRSFHLSESCKGWFRIIFAVAPDVLDKALARMEEALGFGQKEVNFQ</sequence>
<organism evidence="1 2">
    <name type="scientific">Zarea fungicola</name>
    <dbReference type="NCBI Taxonomy" id="93591"/>
    <lineage>
        <taxon>Eukaryota</taxon>
        <taxon>Fungi</taxon>
        <taxon>Dikarya</taxon>
        <taxon>Ascomycota</taxon>
        <taxon>Pezizomycotina</taxon>
        <taxon>Sordariomycetes</taxon>
        <taxon>Hypocreomycetidae</taxon>
        <taxon>Hypocreales</taxon>
        <taxon>Cordycipitaceae</taxon>
        <taxon>Zarea</taxon>
    </lineage>
</organism>
<name>A0ACC1N8E6_9HYPO</name>
<accession>A0ACC1N8E6</accession>
<protein>
    <submittedName>
        <fullName evidence="1">Uncharacterized protein</fullName>
    </submittedName>
</protein>
<comment type="caution">
    <text evidence="1">The sequence shown here is derived from an EMBL/GenBank/DDBJ whole genome shotgun (WGS) entry which is preliminary data.</text>
</comment>
<reference evidence="1" key="1">
    <citation type="submission" date="2022-08" db="EMBL/GenBank/DDBJ databases">
        <title>Genome Sequence of Lecanicillium fungicola.</title>
        <authorList>
            <person name="Buettner E."/>
        </authorList>
    </citation>
    <scope>NUCLEOTIDE SEQUENCE</scope>
    <source>
        <strain evidence="1">Babe33</strain>
    </source>
</reference>
<proteinExistence type="predicted"/>
<evidence type="ECO:0000313" key="1">
    <source>
        <dbReference type="EMBL" id="KAJ2975053.1"/>
    </source>
</evidence>
<dbReference type="EMBL" id="JANJQO010000755">
    <property type="protein sequence ID" value="KAJ2975053.1"/>
    <property type="molecule type" value="Genomic_DNA"/>
</dbReference>
<keyword evidence="2" id="KW-1185">Reference proteome</keyword>
<evidence type="ECO:0000313" key="2">
    <source>
        <dbReference type="Proteomes" id="UP001143910"/>
    </source>
</evidence>